<accession>A0A151JV18</accession>
<dbReference type="EMBL" id="KQ981751">
    <property type="protein sequence ID" value="KYN36159.1"/>
    <property type="molecule type" value="Genomic_DNA"/>
</dbReference>
<dbReference type="Proteomes" id="UP000078541">
    <property type="component" value="Unassembled WGS sequence"/>
</dbReference>
<sequence length="75" mass="8912">MTETTLRRMFDFDECIDVTFERLARLVDTVDVKYTRFSNMSENAIRDSDFFNGRQLIDCELLALLFNEKKTCNNM</sequence>
<evidence type="ECO:0000313" key="2">
    <source>
        <dbReference type="Proteomes" id="UP000078541"/>
    </source>
</evidence>
<organism evidence="1 2">
    <name type="scientific">Trachymyrmex septentrionalis</name>
    <dbReference type="NCBI Taxonomy" id="34720"/>
    <lineage>
        <taxon>Eukaryota</taxon>
        <taxon>Metazoa</taxon>
        <taxon>Ecdysozoa</taxon>
        <taxon>Arthropoda</taxon>
        <taxon>Hexapoda</taxon>
        <taxon>Insecta</taxon>
        <taxon>Pterygota</taxon>
        <taxon>Neoptera</taxon>
        <taxon>Endopterygota</taxon>
        <taxon>Hymenoptera</taxon>
        <taxon>Apocrita</taxon>
        <taxon>Aculeata</taxon>
        <taxon>Formicoidea</taxon>
        <taxon>Formicidae</taxon>
        <taxon>Myrmicinae</taxon>
        <taxon>Trachymyrmex</taxon>
    </lineage>
</organism>
<proteinExistence type="predicted"/>
<gene>
    <name evidence="1" type="ORF">ALC56_09496</name>
</gene>
<evidence type="ECO:0000313" key="1">
    <source>
        <dbReference type="EMBL" id="KYN36159.1"/>
    </source>
</evidence>
<keyword evidence="2" id="KW-1185">Reference proteome</keyword>
<name>A0A151JV18_9HYME</name>
<dbReference type="AlphaFoldDB" id="A0A151JV18"/>
<protein>
    <submittedName>
        <fullName evidence="1">Uncharacterized protein</fullName>
    </submittedName>
</protein>
<reference evidence="1 2" key="1">
    <citation type="submission" date="2016-03" db="EMBL/GenBank/DDBJ databases">
        <title>Trachymyrmex septentrionalis WGS genome.</title>
        <authorList>
            <person name="Nygaard S."/>
            <person name="Hu H."/>
            <person name="Boomsma J."/>
            <person name="Zhang G."/>
        </authorList>
    </citation>
    <scope>NUCLEOTIDE SEQUENCE [LARGE SCALE GENOMIC DNA]</scope>
    <source>
        <strain evidence="1">Tsep2-gDNA-1</strain>
        <tissue evidence="1">Whole body</tissue>
    </source>
</reference>